<evidence type="ECO:0000313" key="3">
    <source>
        <dbReference type="EMBL" id="EHI56142.1"/>
    </source>
</evidence>
<feature type="transmembrane region" description="Helical" evidence="2">
    <location>
        <begin position="310"/>
        <end position="327"/>
    </location>
</feature>
<dbReference type="HOGENOM" id="CLU_008413_0_0_9"/>
<dbReference type="EMBL" id="ACZL01000012">
    <property type="protein sequence ID" value="EHI56142.1"/>
    <property type="molecule type" value="Genomic_DNA"/>
</dbReference>
<feature type="transmembrane region" description="Helical" evidence="2">
    <location>
        <begin position="372"/>
        <end position="389"/>
    </location>
</feature>
<feature type="region of interest" description="Disordered" evidence="1">
    <location>
        <begin position="903"/>
        <end position="923"/>
    </location>
</feature>
<dbReference type="InterPro" id="IPR018580">
    <property type="entry name" value="Uncharacterised_YfhO"/>
</dbReference>
<feature type="transmembrane region" description="Helical" evidence="2">
    <location>
        <begin position="455"/>
        <end position="474"/>
    </location>
</feature>
<dbReference type="OrthoDB" id="9815466at2"/>
<feature type="transmembrane region" description="Helical" evidence="2">
    <location>
        <begin position="424"/>
        <end position="443"/>
    </location>
</feature>
<reference evidence="3 4" key="1">
    <citation type="submission" date="2011-08" db="EMBL/GenBank/DDBJ databases">
        <title>The Genome Sequence of Johnsonella ignava ATCC 51276.</title>
        <authorList>
            <consortium name="The Broad Institute Genome Sequencing Platform"/>
            <person name="Earl A."/>
            <person name="Ward D."/>
            <person name="Feldgarden M."/>
            <person name="Gevers D."/>
            <person name="Izard J."/>
            <person name="Blanton J.M."/>
            <person name="Baranova O.V."/>
            <person name="Dewhirst F.E."/>
            <person name="Young S.K."/>
            <person name="Zeng Q."/>
            <person name="Gargeya S."/>
            <person name="Fitzgerald M."/>
            <person name="Haas B."/>
            <person name="Abouelleil A."/>
            <person name="Alvarado L."/>
            <person name="Arachchi H.M."/>
            <person name="Berlin A."/>
            <person name="Brown A."/>
            <person name="Chapman S.B."/>
            <person name="Chen Z."/>
            <person name="Dunbar C."/>
            <person name="Freedman E."/>
            <person name="Gearin G."/>
            <person name="Gellesch M."/>
            <person name="Goldberg J."/>
            <person name="Griggs A."/>
            <person name="Gujja S."/>
            <person name="Heiman D."/>
            <person name="Howarth C."/>
            <person name="Larson L."/>
            <person name="Lui A."/>
            <person name="MacDonald P.J.P."/>
            <person name="Montmayeur A."/>
            <person name="Murphy C."/>
            <person name="Neiman D."/>
            <person name="Pearson M."/>
            <person name="Priest M."/>
            <person name="Roberts A."/>
            <person name="Saif S."/>
            <person name="Shea T."/>
            <person name="Shenoy N."/>
            <person name="Sisk P."/>
            <person name="Stolte C."/>
            <person name="Sykes S."/>
            <person name="Wortman J."/>
            <person name="Nusbaum C."/>
            <person name="Birren B."/>
        </authorList>
    </citation>
    <scope>NUCLEOTIDE SEQUENCE [LARGE SCALE GENOMIC DNA]</scope>
    <source>
        <strain evidence="3 4">ATCC 51276</strain>
    </source>
</reference>
<dbReference type="eggNOG" id="COG4485">
    <property type="taxonomic scope" value="Bacteria"/>
</dbReference>
<feature type="transmembrane region" description="Helical" evidence="2">
    <location>
        <begin position="25"/>
        <end position="44"/>
    </location>
</feature>
<sequence>MYNDSSINIKHHSKKNSNVLWFDDTHGLILSFVIPVVIMLIILIQRKIFPFGENSFMRTDMYHQYVPFFSEFRYKLTTGQSLLYSWDVGMGVNFPALYAYYLASPLNWLVVLCPENSIIEFVTGMIIFKIGLCGLSFSYYLKKHSKNPGFGIVFFGIFYALSGYMAAYNWNIMWLDCIVLFPMVCLGLENIVNKKSGLLYVISLGICICSNYYISIMICMFMIIYYIMLLILKGKQSISDFIRSALSFGIYSICAGGMSAAILLPEIYALRHTASGEFDFPDVFNSYFSIFDMFARHMGNVEIEIGLDHWPNIYCGVAVIMFMFLYLNNAEIKLKEKAVYITASVFMLAGFSINVLDYMWHGLHFPNSLPARQSFIYIFLVLFMSYRVYDKLGANTLKQVGRAFLMSMAFILLCQKLVPEEENFHFMVYYGAMIFTALYALIIYLSKQGFVNPNIILFAAFTIVSIEAAVNTVITSVATTSRSAYTDDNADIKNLVKEIKAEDKDFYRFDKTARKTKNDGAWLNFHSASIFSSTANADLTDFLKSMGCEASTNAYSINGATPLVDSLLSIKYAMYQLQPSNPELRYISISGTTYLYENPFVLPLGYMLPDNFEENWLLDAPNPADVQNDISEVLQVPPVLDRVDGEIAGNTYTFTPDIKGIYYVYINNKNIKDVEVKTSDTGEPREFNDVNRGYLIELGNCEAGVDVTLSTDETDKVMDAIVYRFNYNALREIYNIFSQNPMTIVRYTSRRVTGSINAPQAGVMMTSIPYDSGWKIHVDGKLQSARKGYNAFISLNLAQGEHTIDMVYEPEGLRMGWAVTLASLFVITCSVAGSRVIKSFNKEDAALKRFFARNNINHKFLKKDMISDIENSARKLVNKEPSIQNVATKNADDVDSDFEILDFDDFDDGNSNDDGDSNDYDSN</sequence>
<keyword evidence="4" id="KW-1185">Reference proteome</keyword>
<feature type="transmembrane region" description="Helical" evidence="2">
    <location>
        <begin position="248"/>
        <end position="268"/>
    </location>
</feature>
<dbReference type="PANTHER" id="PTHR38454">
    <property type="entry name" value="INTEGRAL MEMBRANE PROTEIN-RELATED"/>
    <property type="match status" value="1"/>
</dbReference>
<evidence type="ECO:0000256" key="1">
    <source>
        <dbReference type="SAM" id="MobiDB-lite"/>
    </source>
</evidence>
<dbReference type="Proteomes" id="UP000003011">
    <property type="component" value="Unassembled WGS sequence"/>
</dbReference>
<dbReference type="RefSeq" id="WP_005539830.1">
    <property type="nucleotide sequence ID" value="NZ_JH378830.1"/>
</dbReference>
<feature type="transmembrane region" description="Helical" evidence="2">
    <location>
        <begin position="82"/>
        <end position="101"/>
    </location>
</feature>
<protein>
    <recommendedName>
        <fullName evidence="5">Bacterial membrane protein YfhO</fullName>
    </recommendedName>
</protein>
<feature type="transmembrane region" description="Helical" evidence="2">
    <location>
        <begin position="148"/>
        <end position="166"/>
    </location>
</feature>
<organism evidence="3 4">
    <name type="scientific">Johnsonella ignava ATCC 51276</name>
    <dbReference type="NCBI Taxonomy" id="679200"/>
    <lineage>
        <taxon>Bacteria</taxon>
        <taxon>Bacillati</taxon>
        <taxon>Bacillota</taxon>
        <taxon>Clostridia</taxon>
        <taxon>Lachnospirales</taxon>
        <taxon>Lachnospiraceae</taxon>
        <taxon>Johnsonella</taxon>
    </lineage>
</organism>
<feature type="transmembrane region" description="Helical" evidence="2">
    <location>
        <begin position="199"/>
        <end position="228"/>
    </location>
</feature>
<dbReference type="AlphaFoldDB" id="G5GGI2"/>
<dbReference type="Pfam" id="PF09586">
    <property type="entry name" value="YfhO"/>
    <property type="match status" value="2"/>
</dbReference>
<proteinExistence type="predicted"/>
<accession>G5GGI2</accession>
<name>G5GGI2_9FIRM</name>
<dbReference type="PANTHER" id="PTHR38454:SF1">
    <property type="entry name" value="INTEGRAL MEMBRANE PROTEIN"/>
    <property type="match status" value="1"/>
</dbReference>
<gene>
    <name evidence="3" type="ORF">HMPREF9333_00672</name>
</gene>
<feature type="transmembrane region" description="Helical" evidence="2">
    <location>
        <begin position="121"/>
        <end position="141"/>
    </location>
</feature>
<keyword evidence="2" id="KW-0812">Transmembrane</keyword>
<keyword evidence="2" id="KW-0472">Membrane</keyword>
<feature type="transmembrane region" description="Helical" evidence="2">
    <location>
        <begin position="401"/>
        <end position="418"/>
    </location>
</feature>
<dbReference type="PATRIC" id="fig|679200.3.peg.708"/>
<evidence type="ECO:0008006" key="5">
    <source>
        <dbReference type="Google" id="ProtNLM"/>
    </source>
</evidence>
<evidence type="ECO:0000256" key="2">
    <source>
        <dbReference type="SAM" id="Phobius"/>
    </source>
</evidence>
<keyword evidence="2" id="KW-1133">Transmembrane helix</keyword>
<evidence type="ECO:0000313" key="4">
    <source>
        <dbReference type="Proteomes" id="UP000003011"/>
    </source>
</evidence>
<dbReference type="STRING" id="679200.HMPREF9333_00672"/>
<comment type="caution">
    <text evidence="3">The sequence shown here is derived from an EMBL/GenBank/DDBJ whole genome shotgun (WGS) entry which is preliminary data.</text>
</comment>
<feature type="transmembrane region" description="Helical" evidence="2">
    <location>
        <begin position="339"/>
        <end position="360"/>
    </location>
</feature>